<proteinExistence type="predicted"/>
<dbReference type="InterPro" id="IPR016193">
    <property type="entry name" value="Cytidine_deaminase-like"/>
</dbReference>
<sequence>MNTNKDRFYLELALEEAEKALEENTYPVGAVIVDENQNIIAKGRNRVHPQQDATAHAEIDAIRNAGKSIFKAKINREKFTLYTTLEPCPMCTGGILFANIKKVVWLLNDDIGFGGYKKIKDTKIYDKKFHEIDAIEEPYEDLKQKQMELMNKWSTNPNNVINLRKAVIPE</sequence>
<comment type="caution">
    <text evidence="4">The sequence shown here is derived from an EMBL/GenBank/DDBJ whole genome shotgun (WGS) entry which is preliminary data.</text>
</comment>
<organism evidence="4 5">
    <name type="scientific">Bacillus spongiae</name>
    <dbReference type="NCBI Taxonomy" id="2683610"/>
    <lineage>
        <taxon>Bacteria</taxon>
        <taxon>Bacillati</taxon>
        <taxon>Bacillota</taxon>
        <taxon>Bacilli</taxon>
        <taxon>Bacillales</taxon>
        <taxon>Bacillaceae</taxon>
        <taxon>Bacillus</taxon>
    </lineage>
</organism>
<feature type="domain" description="CMP/dCMP-type deaminase" evidence="3">
    <location>
        <begin position="4"/>
        <end position="116"/>
    </location>
</feature>
<protein>
    <submittedName>
        <fullName evidence="4">Nucleoside deaminase</fullName>
    </submittedName>
</protein>
<name>A0ABU8HG23_9BACI</name>
<dbReference type="SUPFAM" id="SSF53927">
    <property type="entry name" value="Cytidine deaminase-like"/>
    <property type="match status" value="1"/>
</dbReference>
<gene>
    <name evidence="4" type="ORF">WAK64_14305</name>
</gene>
<evidence type="ECO:0000256" key="1">
    <source>
        <dbReference type="ARBA" id="ARBA00022723"/>
    </source>
</evidence>
<dbReference type="EMBL" id="JBBAXC010000011">
    <property type="protein sequence ID" value="MEI5908227.1"/>
    <property type="molecule type" value="Genomic_DNA"/>
</dbReference>
<dbReference type="InterPro" id="IPR016192">
    <property type="entry name" value="APOBEC/CMP_deaminase_Zn-bd"/>
</dbReference>
<evidence type="ECO:0000313" key="5">
    <source>
        <dbReference type="Proteomes" id="UP001312865"/>
    </source>
</evidence>
<dbReference type="InterPro" id="IPR002125">
    <property type="entry name" value="CMP_dCMP_dom"/>
</dbReference>
<reference evidence="4 5" key="1">
    <citation type="journal article" date="2018" name="J. Microbiol.">
        <title>Bacillus spongiae sp. nov., isolated from sponge of Jeju Island.</title>
        <authorList>
            <person name="Lee G.E."/>
            <person name="Im W.T."/>
            <person name="Park J.S."/>
        </authorList>
    </citation>
    <scope>NUCLEOTIDE SEQUENCE [LARGE SCALE GENOMIC DNA]</scope>
    <source>
        <strain evidence="4 5">135PIL107-10</strain>
    </source>
</reference>
<dbReference type="PANTHER" id="PTHR11079">
    <property type="entry name" value="CYTOSINE DEAMINASE FAMILY MEMBER"/>
    <property type="match status" value="1"/>
</dbReference>
<evidence type="ECO:0000256" key="2">
    <source>
        <dbReference type="ARBA" id="ARBA00022833"/>
    </source>
</evidence>
<keyword evidence="2" id="KW-0862">Zinc</keyword>
<dbReference type="PROSITE" id="PS51747">
    <property type="entry name" value="CYT_DCMP_DEAMINASES_2"/>
    <property type="match status" value="1"/>
</dbReference>
<keyword evidence="5" id="KW-1185">Reference proteome</keyword>
<dbReference type="Gene3D" id="3.40.140.10">
    <property type="entry name" value="Cytidine Deaminase, domain 2"/>
    <property type="match status" value="1"/>
</dbReference>
<evidence type="ECO:0000259" key="3">
    <source>
        <dbReference type="PROSITE" id="PS51747"/>
    </source>
</evidence>
<dbReference type="Pfam" id="PF00383">
    <property type="entry name" value="dCMP_cyt_deam_1"/>
    <property type="match status" value="1"/>
</dbReference>
<evidence type="ECO:0000313" key="4">
    <source>
        <dbReference type="EMBL" id="MEI5908227.1"/>
    </source>
</evidence>
<accession>A0ABU8HG23</accession>
<dbReference type="CDD" id="cd01285">
    <property type="entry name" value="nucleoside_deaminase"/>
    <property type="match status" value="1"/>
</dbReference>
<dbReference type="PANTHER" id="PTHR11079:SF202">
    <property type="entry name" value="TRNA-SPECIFIC ADENOSINE DEAMINASE"/>
    <property type="match status" value="1"/>
</dbReference>
<keyword evidence="1" id="KW-0479">Metal-binding</keyword>
<dbReference type="Proteomes" id="UP001312865">
    <property type="component" value="Unassembled WGS sequence"/>
</dbReference>
<dbReference type="PROSITE" id="PS00903">
    <property type="entry name" value="CYT_DCMP_DEAMINASES_1"/>
    <property type="match status" value="1"/>
</dbReference>
<dbReference type="RefSeq" id="WP_336587665.1">
    <property type="nucleotide sequence ID" value="NZ_JBBAXC010000011.1"/>
</dbReference>